<evidence type="ECO:0000256" key="8">
    <source>
        <dbReference type="PROSITE-ProRule" id="PRU00169"/>
    </source>
</evidence>
<dbReference type="OrthoDB" id="341208at2"/>
<dbReference type="EC" id="2.7.13.3" evidence="2"/>
<gene>
    <name evidence="10" type="ORF">D5400_11330</name>
</gene>
<dbReference type="SUPFAM" id="SSF52172">
    <property type="entry name" value="CheY-like"/>
    <property type="match status" value="1"/>
</dbReference>
<evidence type="ECO:0000256" key="4">
    <source>
        <dbReference type="ARBA" id="ARBA00022679"/>
    </source>
</evidence>
<dbReference type="InterPro" id="IPR011006">
    <property type="entry name" value="CheY-like_superfamily"/>
</dbReference>
<comment type="catalytic activity">
    <reaction evidence="1">
        <text>ATP + protein L-histidine = ADP + protein N-phospho-L-histidine.</text>
        <dbReference type="EC" id="2.7.13.3"/>
    </reaction>
</comment>
<organism evidence="10 11">
    <name type="scientific">Georhizobium profundi</name>
    <dbReference type="NCBI Taxonomy" id="2341112"/>
    <lineage>
        <taxon>Bacteria</taxon>
        <taxon>Pseudomonadati</taxon>
        <taxon>Pseudomonadota</taxon>
        <taxon>Alphaproteobacteria</taxon>
        <taxon>Hyphomicrobiales</taxon>
        <taxon>Rhizobiaceae</taxon>
        <taxon>Georhizobium</taxon>
    </lineage>
</organism>
<dbReference type="GO" id="GO:0004673">
    <property type="term" value="F:protein histidine kinase activity"/>
    <property type="evidence" value="ECO:0007669"/>
    <property type="project" value="UniProtKB-EC"/>
</dbReference>
<dbReference type="KEGG" id="abaw:D5400_11330"/>
<dbReference type="PANTHER" id="PTHR41523">
    <property type="entry name" value="TWO-COMPONENT SYSTEM SENSOR PROTEIN"/>
    <property type="match status" value="1"/>
</dbReference>
<keyword evidence="5" id="KW-0547">Nucleotide-binding</keyword>
<dbReference type="Gene3D" id="3.30.565.10">
    <property type="entry name" value="Histidine kinase-like ATPase, C-terminal domain"/>
    <property type="match status" value="1"/>
</dbReference>
<dbReference type="RefSeq" id="WP_126010104.1">
    <property type="nucleotide sequence ID" value="NZ_CP032509.1"/>
</dbReference>
<keyword evidence="6" id="KW-0418">Kinase</keyword>
<keyword evidence="7" id="KW-0067">ATP-binding</keyword>
<dbReference type="InterPro" id="IPR011102">
    <property type="entry name" value="Sig_transdc_His_kinase_HWE"/>
</dbReference>
<keyword evidence="11" id="KW-1185">Reference proteome</keyword>
<evidence type="ECO:0000256" key="7">
    <source>
        <dbReference type="ARBA" id="ARBA00022840"/>
    </source>
</evidence>
<reference evidence="10 11" key="1">
    <citation type="submission" date="2018-09" db="EMBL/GenBank/DDBJ databases">
        <title>Marinorhizobium profundi gen. nov., sp. nov., isolated from a deep-sea sediment sample from the New Britain Trench and proposal of Marinorhizobiaceae fam. nov. in the order Rhizobiales of the class Alphaproteobacteria.</title>
        <authorList>
            <person name="Cao J."/>
        </authorList>
    </citation>
    <scope>NUCLEOTIDE SEQUENCE [LARGE SCALE GENOMIC DNA]</scope>
    <source>
        <strain evidence="10 11">WS11</strain>
    </source>
</reference>
<dbReference type="Pfam" id="PF07536">
    <property type="entry name" value="HWE_HK"/>
    <property type="match status" value="1"/>
</dbReference>
<keyword evidence="4" id="KW-0808">Transferase</keyword>
<evidence type="ECO:0000313" key="11">
    <source>
        <dbReference type="Proteomes" id="UP000268192"/>
    </source>
</evidence>
<dbReference type="InterPro" id="IPR036890">
    <property type="entry name" value="HATPase_C_sf"/>
</dbReference>
<protein>
    <recommendedName>
        <fullName evidence="2">histidine kinase</fullName>
        <ecNumber evidence="2">2.7.13.3</ecNumber>
    </recommendedName>
</protein>
<dbReference type="Gene3D" id="3.40.50.2300">
    <property type="match status" value="1"/>
</dbReference>
<dbReference type="SMART" id="SM00448">
    <property type="entry name" value="REC"/>
    <property type="match status" value="1"/>
</dbReference>
<evidence type="ECO:0000259" key="9">
    <source>
        <dbReference type="PROSITE" id="PS50110"/>
    </source>
</evidence>
<dbReference type="GO" id="GO:0005524">
    <property type="term" value="F:ATP binding"/>
    <property type="evidence" value="ECO:0007669"/>
    <property type="project" value="UniProtKB-KW"/>
</dbReference>
<accession>A0A3Q8XTN7</accession>
<dbReference type="CDD" id="cd00156">
    <property type="entry name" value="REC"/>
    <property type="match status" value="1"/>
</dbReference>
<evidence type="ECO:0000256" key="3">
    <source>
        <dbReference type="ARBA" id="ARBA00022553"/>
    </source>
</evidence>
<dbReference type="PROSITE" id="PS50110">
    <property type="entry name" value="RESPONSE_REGULATORY"/>
    <property type="match status" value="1"/>
</dbReference>
<keyword evidence="3 8" id="KW-0597">Phosphoprotein</keyword>
<dbReference type="SMART" id="SM00911">
    <property type="entry name" value="HWE_HK"/>
    <property type="match status" value="1"/>
</dbReference>
<dbReference type="AlphaFoldDB" id="A0A3Q8XTN7"/>
<feature type="modified residue" description="4-aspartylphosphate" evidence="8">
    <location>
        <position position="65"/>
    </location>
</feature>
<evidence type="ECO:0000313" key="10">
    <source>
        <dbReference type="EMBL" id="AZN73759.1"/>
    </source>
</evidence>
<dbReference type="PANTHER" id="PTHR41523:SF8">
    <property type="entry name" value="ETHYLENE RESPONSE SENSOR PROTEIN"/>
    <property type="match status" value="1"/>
</dbReference>
<dbReference type="EMBL" id="CP032509">
    <property type="protein sequence ID" value="AZN73759.1"/>
    <property type="molecule type" value="Genomic_DNA"/>
</dbReference>
<evidence type="ECO:0000256" key="2">
    <source>
        <dbReference type="ARBA" id="ARBA00012438"/>
    </source>
</evidence>
<feature type="domain" description="Response regulatory" evidence="9">
    <location>
        <begin position="14"/>
        <end position="130"/>
    </location>
</feature>
<sequence length="347" mass="38218">MSVQPVRADQRVTRIVLLEDSDFDADLIQEHLGDLGDSVEILRAVGRSDYEQALRTHSVDVILCDYSLPGFDGLAALEMAIELAPAAPFIFVSGVLGEEIAIESFRKGATDYVLKQRLIRLAPAVKRALAEARLREEQRRARQQQDLLVHELSHRVKNTLAVVASIIRNTARHSVSKQDLEERLLGRIHAMSDAHALLFEANWTSTGLRDVLERILAPYQRKHARQIVMDGGRVDLQPNSALVLGLIIHELGTNAAKYGALSTPTGRVDVTWTAPLDRHGERRVEMTWKESGGPPVVEPEAAGFGTTLIRRSAGPELGGQAALTFPPDGVQFKLSFVVDENGHSRSL</sequence>
<evidence type="ECO:0000256" key="5">
    <source>
        <dbReference type="ARBA" id="ARBA00022741"/>
    </source>
</evidence>
<dbReference type="InterPro" id="IPR001789">
    <property type="entry name" value="Sig_transdc_resp-reg_receiver"/>
</dbReference>
<evidence type="ECO:0000256" key="1">
    <source>
        <dbReference type="ARBA" id="ARBA00000085"/>
    </source>
</evidence>
<proteinExistence type="predicted"/>
<dbReference type="Pfam" id="PF00072">
    <property type="entry name" value="Response_reg"/>
    <property type="match status" value="1"/>
</dbReference>
<dbReference type="GO" id="GO:0000160">
    <property type="term" value="P:phosphorelay signal transduction system"/>
    <property type="evidence" value="ECO:0007669"/>
    <property type="project" value="InterPro"/>
</dbReference>
<name>A0A3Q8XTN7_9HYPH</name>
<evidence type="ECO:0000256" key="6">
    <source>
        <dbReference type="ARBA" id="ARBA00022777"/>
    </source>
</evidence>
<dbReference type="Proteomes" id="UP000268192">
    <property type="component" value="Chromosome"/>
</dbReference>